<keyword evidence="2" id="KW-0949">S-adenosyl-L-methionine</keyword>
<dbReference type="InterPro" id="IPR019410">
    <property type="entry name" value="Methyltransf_16"/>
</dbReference>
<dbReference type="GO" id="GO:0016279">
    <property type="term" value="F:protein-lysine N-methyltransferase activity"/>
    <property type="evidence" value="ECO:0007669"/>
    <property type="project" value="UniProtKB-UniRule"/>
</dbReference>
<dbReference type="Pfam" id="PF10294">
    <property type="entry name" value="Methyltransf_16"/>
    <property type="match status" value="1"/>
</dbReference>
<evidence type="ECO:0000313" key="3">
    <source>
        <dbReference type="EMBL" id="QID87750.1"/>
    </source>
</evidence>
<accession>A0A6C1EG29</accession>
<dbReference type="Proteomes" id="UP000501346">
    <property type="component" value="Chromosome SeXIV"/>
</dbReference>
<dbReference type="InterPro" id="IPR029063">
    <property type="entry name" value="SAM-dependent_MTases_sf"/>
</dbReference>
<gene>
    <name evidence="3" type="primary">EFM6_2</name>
    <name evidence="2" type="synonym">EFM6</name>
    <name evidence="3" type="ORF">GRS66_010436</name>
</gene>
<dbReference type="PANTHER" id="PTHR14614:SF152">
    <property type="entry name" value="PROTEIN-LYSINE N-METHYLTRANSFERASE EFM6"/>
    <property type="match status" value="1"/>
</dbReference>
<evidence type="ECO:0000256" key="1">
    <source>
        <dbReference type="ARBA" id="ARBA00022679"/>
    </source>
</evidence>
<comment type="similarity">
    <text evidence="2">Belongs to the class I-like SAM-binding methyltransferase superfamily. METTL21 family. EFM6 subfamily.</text>
</comment>
<dbReference type="GO" id="GO:0005829">
    <property type="term" value="C:cytosol"/>
    <property type="evidence" value="ECO:0007669"/>
    <property type="project" value="TreeGrafter"/>
</dbReference>
<keyword evidence="2" id="KW-0963">Cytoplasm</keyword>
<evidence type="ECO:0000313" key="4">
    <source>
        <dbReference type="Proteomes" id="UP000501346"/>
    </source>
</evidence>
<protein>
    <recommendedName>
        <fullName evidence="2">Protein-lysine N-methyltransferase EFM6</fullName>
        <ecNumber evidence="2">2.1.1.-</ecNumber>
    </recommendedName>
    <alternativeName>
        <fullName evidence="2">Elongation factor methyltransferase 6</fullName>
    </alternativeName>
</protein>
<comment type="subcellular location">
    <subcellularLocation>
        <location evidence="2">Cytoplasm</location>
    </subcellularLocation>
</comment>
<keyword evidence="1 2" id="KW-0808">Transferase</keyword>
<keyword evidence="2 3" id="KW-0489">Methyltransferase</keyword>
<dbReference type="HAMAP" id="MF_03198">
    <property type="entry name" value="Methyltr_EFM6"/>
    <property type="match status" value="1"/>
</dbReference>
<dbReference type="OrthoDB" id="407325at2759"/>
<feature type="binding site" evidence="2">
    <location>
        <position position="143"/>
    </location>
    <ligand>
        <name>S-adenosyl-L-methionine</name>
        <dbReference type="ChEBI" id="CHEBI:59789"/>
    </ligand>
</feature>
<feature type="binding site" evidence="2">
    <location>
        <position position="115"/>
    </location>
    <ligand>
        <name>S-adenosyl-L-methionine</name>
        <dbReference type="ChEBI" id="CHEBI:59789"/>
    </ligand>
</feature>
<evidence type="ECO:0000256" key="2">
    <source>
        <dbReference type="HAMAP-Rule" id="MF_03198"/>
    </source>
</evidence>
<dbReference type="SUPFAM" id="SSF53335">
    <property type="entry name" value="S-adenosyl-L-methionine-dependent methyltransferases"/>
    <property type="match status" value="1"/>
</dbReference>
<dbReference type="Gene3D" id="3.40.50.150">
    <property type="entry name" value="Vaccinia Virus protein VP39"/>
    <property type="match status" value="1"/>
</dbReference>
<keyword evidence="4" id="KW-1185">Reference proteome</keyword>
<name>A0A6C1EG29_SACPS</name>
<comment type="function">
    <text evidence="2">S-adenosyl-L-methionine-dependent protein-lysine N-methyltransferase that methylates elongation factor 1-alpha.</text>
</comment>
<dbReference type="AlphaFoldDB" id="A0A6C1EG29"/>
<reference evidence="3 4" key="1">
    <citation type="journal article" date="2019" name="BMC Genomics">
        <title>Chromosome level assembly and comparative genome analysis confirm lager-brewing yeasts originated from a single hybridization.</title>
        <authorList>
            <person name="Salazar A.N."/>
            <person name="Gorter de Vries A.R."/>
            <person name="van den Broek M."/>
            <person name="Brouwers N."/>
            <person name="de la Torre Cortes P."/>
            <person name="Kuijpers N.G.A."/>
            <person name="Daran J.G."/>
            <person name="Abeel T."/>
        </authorList>
    </citation>
    <scope>NUCLEOTIDE SEQUENCE [LARGE SCALE GENOMIC DNA]</scope>
    <source>
        <strain evidence="3 4">CBS 1483</strain>
    </source>
</reference>
<feature type="binding site" evidence="2">
    <location>
        <position position="51"/>
    </location>
    <ligand>
        <name>S-adenosyl-L-methionine</name>
        <dbReference type="ChEBI" id="CHEBI:59789"/>
    </ligand>
</feature>
<proteinExistence type="inferred from homology"/>
<feature type="binding site" evidence="2">
    <location>
        <begin position="87"/>
        <end position="89"/>
    </location>
    <ligand>
        <name>S-adenosyl-L-methionine</name>
        <dbReference type="ChEBI" id="CHEBI:59789"/>
    </ligand>
</feature>
<dbReference type="GO" id="GO:0032259">
    <property type="term" value="P:methylation"/>
    <property type="evidence" value="ECO:0007669"/>
    <property type="project" value="UniProtKB-KW"/>
</dbReference>
<sequence length="253" mass="28581">MDGIFGGFEDLVVPRLEEHLGQTDLSFGGKLLPALKICEDGGESGCGGKVWIAGELLCEYVLEKSNDHLLSKTIHGKRPFKKVLELGSGTGLVGLCVGLLEKNKFHDNTKVYVTDIDKLVPLMERNIQLDKVQYEVLARELWWGEPLSADFSPQEGDLQTNNVDLVLAADCVYLEKAFPLLERTLLDLTNCISPPVILMAYKKRRKADKQFFNKIKKNFDVLEITDFIKFNYYLKQKTHLFQLVRKCSPRSGA</sequence>
<dbReference type="EC" id="2.1.1.-" evidence="2"/>
<dbReference type="InterPro" id="IPR033684">
    <property type="entry name" value="EFM6"/>
</dbReference>
<organism evidence="3 4">
    <name type="scientific">Saccharomyces pastorianus</name>
    <name type="common">Lager yeast</name>
    <name type="synonym">Saccharomyces cerevisiae x Saccharomyces eubayanus</name>
    <dbReference type="NCBI Taxonomy" id="27292"/>
    <lineage>
        <taxon>Eukaryota</taxon>
        <taxon>Fungi</taxon>
        <taxon>Dikarya</taxon>
        <taxon>Ascomycota</taxon>
        <taxon>Saccharomycotina</taxon>
        <taxon>Saccharomycetes</taxon>
        <taxon>Saccharomycetales</taxon>
        <taxon>Saccharomycetaceae</taxon>
        <taxon>Saccharomyces</taxon>
    </lineage>
</organism>
<dbReference type="PANTHER" id="PTHR14614">
    <property type="entry name" value="HEPATOCELLULAR CARCINOMA-ASSOCIATED ANTIGEN"/>
    <property type="match status" value="1"/>
</dbReference>
<dbReference type="EMBL" id="CP049011">
    <property type="protein sequence ID" value="QID87750.1"/>
    <property type="molecule type" value="Genomic_DNA"/>
</dbReference>
<feature type="binding site" evidence="2">
    <location>
        <position position="169"/>
    </location>
    <ligand>
        <name>S-adenosyl-L-methionine</name>
        <dbReference type="ChEBI" id="CHEBI:59789"/>
    </ligand>
</feature>